<dbReference type="OrthoDB" id="3437859at2759"/>
<dbReference type="Proteomes" id="UP000499080">
    <property type="component" value="Unassembled WGS sequence"/>
</dbReference>
<dbReference type="InterPro" id="IPR053151">
    <property type="entry name" value="RNase_H-like"/>
</dbReference>
<dbReference type="PROSITE" id="PS50879">
    <property type="entry name" value="RNASE_H_1"/>
    <property type="match status" value="1"/>
</dbReference>
<sequence length="487" mass="55449">MGRRSVCLTVPCPPSNWYRCRNGIRNRNMGRRSVLQFHVHLTDTVAVMASGTGTWGGVLSVLQGKLVNPPRIRWLDNRITKVHNLKYLGVFIDEKLNWAHHIQEKGAQAITHFHQLQRIAGKNWGINNKNRKLIYKTVTERMLCHGANIWATNLTDKAKRKLSSVQRKFLLSITSAYHTTASSSLQIITGIPPIHLIAQKEAAYFKIAKLREPITIGSDTIDPNQYEQMQKGFQIHPAKFKIDSQITTIEAKEYPIRNSTFTDGYKNNDGTGSAFCHYDNNGKITKVWQAQLHPDNTVFQAELLAILQAIKFHITTTSDIQIWSDSLSSLQAIDNPASPHPLVKEIQQLLHQNNLIKIGWIKAHVGHVGNETADQLAKKAISDGTPFSILKPHSHIKKLLNKDLLIKWKKEWDKTETGRHIHKMIPIPSCKNYNWDRREIMFFTEHGPFTSYLKRFHLRSNDSCSCGQPGTPLHLLPSHKKVALHQT</sequence>
<name>A0A4Y2IZA7_ARAVE</name>
<dbReference type="EMBL" id="BGPR01187724">
    <property type="protein sequence ID" value="GBM82236.1"/>
    <property type="molecule type" value="Genomic_DNA"/>
</dbReference>
<keyword evidence="3" id="KW-1185">Reference proteome</keyword>
<dbReference type="AlphaFoldDB" id="A0A4Y2IZA7"/>
<dbReference type="Gene3D" id="3.30.420.10">
    <property type="entry name" value="Ribonuclease H-like superfamily/Ribonuclease H"/>
    <property type="match status" value="1"/>
</dbReference>
<reference evidence="2 3" key="1">
    <citation type="journal article" date="2019" name="Sci. Rep.">
        <title>Orb-weaving spider Araneus ventricosus genome elucidates the spidroin gene catalogue.</title>
        <authorList>
            <person name="Kono N."/>
            <person name="Nakamura H."/>
            <person name="Ohtoshi R."/>
            <person name="Moran D.A.P."/>
            <person name="Shinohara A."/>
            <person name="Yoshida Y."/>
            <person name="Fujiwara M."/>
            <person name="Mori M."/>
            <person name="Tomita M."/>
            <person name="Arakawa K."/>
        </authorList>
    </citation>
    <scope>NUCLEOTIDE SEQUENCE [LARGE SCALE GENOMIC DNA]</scope>
</reference>
<protein>
    <recommendedName>
        <fullName evidence="1">RNase H type-1 domain-containing protein</fullName>
    </recommendedName>
</protein>
<dbReference type="GO" id="GO:0004523">
    <property type="term" value="F:RNA-DNA hybrid ribonuclease activity"/>
    <property type="evidence" value="ECO:0007669"/>
    <property type="project" value="InterPro"/>
</dbReference>
<dbReference type="InterPro" id="IPR036397">
    <property type="entry name" value="RNaseH_sf"/>
</dbReference>
<evidence type="ECO:0000313" key="3">
    <source>
        <dbReference type="Proteomes" id="UP000499080"/>
    </source>
</evidence>
<dbReference type="GO" id="GO:0003676">
    <property type="term" value="F:nucleic acid binding"/>
    <property type="evidence" value="ECO:0007669"/>
    <property type="project" value="InterPro"/>
</dbReference>
<gene>
    <name evidence="2" type="ORF">AVEN_151984_1</name>
</gene>
<dbReference type="PANTHER" id="PTHR47723:SF24">
    <property type="entry name" value="RNASE H TYPE-1 DOMAIN-CONTAINING PROTEIN"/>
    <property type="match status" value="1"/>
</dbReference>
<feature type="domain" description="RNase H type-1" evidence="1">
    <location>
        <begin position="254"/>
        <end position="382"/>
    </location>
</feature>
<dbReference type="SUPFAM" id="SSF53098">
    <property type="entry name" value="Ribonuclease H-like"/>
    <property type="match status" value="1"/>
</dbReference>
<organism evidence="2 3">
    <name type="scientific">Araneus ventricosus</name>
    <name type="common">Orbweaver spider</name>
    <name type="synonym">Epeira ventricosa</name>
    <dbReference type="NCBI Taxonomy" id="182803"/>
    <lineage>
        <taxon>Eukaryota</taxon>
        <taxon>Metazoa</taxon>
        <taxon>Ecdysozoa</taxon>
        <taxon>Arthropoda</taxon>
        <taxon>Chelicerata</taxon>
        <taxon>Arachnida</taxon>
        <taxon>Araneae</taxon>
        <taxon>Araneomorphae</taxon>
        <taxon>Entelegynae</taxon>
        <taxon>Araneoidea</taxon>
        <taxon>Araneidae</taxon>
        <taxon>Araneus</taxon>
    </lineage>
</organism>
<dbReference type="CDD" id="cd09276">
    <property type="entry name" value="Rnase_HI_RT_non_LTR"/>
    <property type="match status" value="1"/>
</dbReference>
<dbReference type="Pfam" id="PF00075">
    <property type="entry name" value="RNase_H"/>
    <property type="match status" value="1"/>
</dbReference>
<dbReference type="InterPro" id="IPR012337">
    <property type="entry name" value="RNaseH-like_sf"/>
</dbReference>
<proteinExistence type="predicted"/>
<evidence type="ECO:0000313" key="2">
    <source>
        <dbReference type="EMBL" id="GBM82236.1"/>
    </source>
</evidence>
<evidence type="ECO:0000259" key="1">
    <source>
        <dbReference type="PROSITE" id="PS50879"/>
    </source>
</evidence>
<dbReference type="InterPro" id="IPR002156">
    <property type="entry name" value="RNaseH_domain"/>
</dbReference>
<dbReference type="PANTHER" id="PTHR47723">
    <property type="entry name" value="OS05G0353850 PROTEIN"/>
    <property type="match status" value="1"/>
</dbReference>
<comment type="caution">
    <text evidence="2">The sequence shown here is derived from an EMBL/GenBank/DDBJ whole genome shotgun (WGS) entry which is preliminary data.</text>
</comment>
<accession>A0A4Y2IZA7</accession>